<gene>
    <name evidence="1" type="ORF">AVEN_168741_1</name>
</gene>
<keyword evidence="2" id="KW-1185">Reference proteome</keyword>
<organism evidence="1 2">
    <name type="scientific">Araneus ventricosus</name>
    <name type="common">Orbweaver spider</name>
    <name type="synonym">Epeira ventricosa</name>
    <dbReference type="NCBI Taxonomy" id="182803"/>
    <lineage>
        <taxon>Eukaryota</taxon>
        <taxon>Metazoa</taxon>
        <taxon>Ecdysozoa</taxon>
        <taxon>Arthropoda</taxon>
        <taxon>Chelicerata</taxon>
        <taxon>Arachnida</taxon>
        <taxon>Araneae</taxon>
        <taxon>Araneomorphae</taxon>
        <taxon>Entelegynae</taxon>
        <taxon>Araneoidea</taxon>
        <taxon>Araneidae</taxon>
        <taxon>Araneus</taxon>
    </lineage>
</organism>
<dbReference type="Proteomes" id="UP000499080">
    <property type="component" value="Unassembled WGS sequence"/>
</dbReference>
<proteinExistence type="predicted"/>
<accession>A0A4Y1ZKK1</accession>
<reference evidence="1 2" key="1">
    <citation type="journal article" date="2019" name="Sci. Rep.">
        <title>Orb-weaving spider Araneus ventricosus genome elucidates the spidroin gene catalogue.</title>
        <authorList>
            <person name="Kono N."/>
            <person name="Nakamura H."/>
            <person name="Ohtoshi R."/>
            <person name="Moran D.A.P."/>
            <person name="Shinohara A."/>
            <person name="Yoshida Y."/>
            <person name="Fujiwara M."/>
            <person name="Mori M."/>
            <person name="Tomita M."/>
            <person name="Arakawa K."/>
        </authorList>
    </citation>
    <scope>NUCLEOTIDE SEQUENCE [LARGE SCALE GENOMIC DNA]</scope>
</reference>
<name>A0A4Y1ZKK1_ARAVE</name>
<evidence type="ECO:0000313" key="2">
    <source>
        <dbReference type="Proteomes" id="UP000499080"/>
    </source>
</evidence>
<evidence type="ECO:0000313" key="1">
    <source>
        <dbReference type="EMBL" id="GBL55331.1"/>
    </source>
</evidence>
<protein>
    <submittedName>
        <fullName evidence="1">Uncharacterized protein</fullName>
    </submittedName>
</protein>
<dbReference type="EMBL" id="BGPR01075427">
    <property type="protein sequence ID" value="GBL55331.1"/>
    <property type="molecule type" value="Genomic_DNA"/>
</dbReference>
<sequence>MRTCQRWFVPSKLPCLNRCSGYSLSRLLKVNSRRISMDHNDDHVRLWTTASIQSSNLNIWFAEHQCSSSLLDARSPLLASIDSYMHISYFEADWMQKLNEMIQRIMLLI</sequence>
<comment type="caution">
    <text evidence="1">The sequence shown here is derived from an EMBL/GenBank/DDBJ whole genome shotgun (WGS) entry which is preliminary data.</text>
</comment>
<dbReference type="AlphaFoldDB" id="A0A4Y1ZKK1"/>